<comment type="caution">
    <text evidence="2">The sequence shown here is derived from an EMBL/GenBank/DDBJ whole genome shotgun (WGS) entry which is preliminary data.</text>
</comment>
<protein>
    <recommendedName>
        <fullName evidence="4">Lipoprotein</fullName>
    </recommendedName>
</protein>
<sequence length="160" mass="16418">MHRHIRTAGLAAAGLSAALVLTGCGSGAKKADPAASDAGASAPASGGTGTVRFEDLTGAWVADADKDVILVFTSQKTVSLTGSHFCVGKFDDAGGMAMIKMNECNKGYKERSNGMLKLTNDTLEVDWADFKKETFTRGTKGKLPTGLPTAGLPTAGLPTP</sequence>
<organism evidence="2 3">
    <name type="scientific">Streptomyces mauvecolor</name>
    <dbReference type="NCBI Taxonomy" id="58345"/>
    <lineage>
        <taxon>Bacteria</taxon>
        <taxon>Bacillati</taxon>
        <taxon>Actinomycetota</taxon>
        <taxon>Actinomycetes</taxon>
        <taxon>Kitasatosporales</taxon>
        <taxon>Streptomycetaceae</taxon>
        <taxon>Streptomyces</taxon>
    </lineage>
</organism>
<accession>A0ABV9UGF0</accession>
<evidence type="ECO:0000313" key="3">
    <source>
        <dbReference type="Proteomes" id="UP001595834"/>
    </source>
</evidence>
<evidence type="ECO:0000256" key="1">
    <source>
        <dbReference type="SAM" id="MobiDB-lite"/>
    </source>
</evidence>
<reference evidence="3" key="1">
    <citation type="journal article" date="2019" name="Int. J. Syst. Evol. Microbiol.">
        <title>The Global Catalogue of Microorganisms (GCM) 10K type strain sequencing project: providing services to taxonomists for standard genome sequencing and annotation.</title>
        <authorList>
            <consortium name="The Broad Institute Genomics Platform"/>
            <consortium name="The Broad Institute Genome Sequencing Center for Infectious Disease"/>
            <person name="Wu L."/>
            <person name="Ma J."/>
        </authorList>
    </citation>
    <scope>NUCLEOTIDE SEQUENCE [LARGE SCALE GENOMIC DNA]</scope>
    <source>
        <strain evidence="3">CCM 7224</strain>
    </source>
</reference>
<gene>
    <name evidence="2" type="ORF">ACFPFX_01065</name>
</gene>
<feature type="region of interest" description="Disordered" evidence="1">
    <location>
        <begin position="139"/>
        <end position="160"/>
    </location>
</feature>
<dbReference type="RefSeq" id="WP_344372635.1">
    <property type="nucleotide sequence ID" value="NZ_BAAASQ010000005.1"/>
</dbReference>
<dbReference type="EMBL" id="JBHSIZ010000002">
    <property type="protein sequence ID" value="MFC4954889.1"/>
    <property type="molecule type" value="Genomic_DNA"/>
</dbReference>
<name>A0ABV9UGF0_9ACTN</name>
<dbReference type="PROSITE" id="PS51257">
    <property type="entry name" value="PROKAR_LIPOPROTEIN"/>
    <property type="match status" value="1"/>
</dbReference>
<proteinExistence type="predicted"/>
<dbReference type="Proteomes" id="UP001595834">
    <property type="component" value="Unassembled WGS sequence"/>
</dbReference>
<keyword evidence="3" id="KW-1185">Reference proteome</keyword>
<evidence type="ECO:0000313" key="2">
    <source>
        <dbReference type="EMBL" id="MFC4954889.1"/>
    </source>
</evidence>
<evidence type="ECO:0008006" key="4">
    <source>
        <dbReference type="Google" id="ProtNLM"/>
    </source>
</evidence>